<dbReference type="InParanoid" id="K3Z2F5"/>
<dbReference type="Proteomes" id="UP000004995">
    <property type="component" value="Unassembled WGS sequence"/>
</dbReference>
<reference evidence="2" key="1">
    <citation type="journal article" date="2012" name="Nat. Biotechnol.">
        <title>Reference genome sequence of the model plant Setaria.</title>
        <authorList>
            <person name="Bennetzen J.L."/>
            <person name="Schmutz J."/>
            <person name="Wang H."/>
            <person name="Percifield R."/>
            <person name="Hawkins J."/>
            <person name="Pontaroli A.C."/>
            <person name="Estep M."/>
            <person name="Feng L."/>
            <person name="Vaughn J.N."/>
            <person name="Grimwood J."/>
            <person name="Jenkins J."/>
            <person name="Barry K."/>
            <person name="Lindquist E."/>
            <person name="Hellsten U."/>
            <person name="Deshpande S."/>
            <person name="Wang X."/>
            <person name="Wu X."/>
            <person name="Mitros T."/>
            <person name="Triplett J."/>
            <person name="Yang X."/>
            <person name="Ye C.Y."/>
            <person name="Mauro-Herrera M."/>
            <person name="Wang L."/>
            <person name="Li P."/>
            <person name="Sharma M."/>
            <person name="Sharma R."/>
            <person name="Ronald P.C."/>
            <person name="Panaud O."/>
            <person name="Kellogg E.A."/>
            <person name="Brutnell T.P."/>
            <person name="Doust A.N."/>
            <person name="Tuskan G.A."/>
            <person name="Rokhsar D."/>
            <person name="Devos K.M."/>
        </authorList>
    </citation>
    <scope>NUCLEOTIDE SEQUENCE [LARGE SCALE GENOMIC DNA]</scope>
    <source>
        <strain evidence="2">cv. Yugu1</strain>
    </source>
</reference>
<dbReference type="HOGENOM" id="CLU_3000091_0_0_1"/>
<keyword evidence="2" id="KW-1185">Reference proteome</keyword>
<protein>
    <submittedName>
        <fullName evidence="1">Uncharacterized protein</fullName>
    </submittedName>
</protein>
<sequence>MFLTSSFSETQGLTWGDELNFQGSTTTNEIPAFSNLFLAVCCNTQDQVIHLSVKLFH</sequence>
<proteinExistence type="predicted"/>
<name>K3Z2F5_SETIT</name>
<evidence type="ECO:0000313" key="1">
    <source>
        <dbReference type="EnsemblPlants" id="KQK85913"/>
    </source>
</evidence>
<dbReference type="EnsemblPlants" id="KQK85913">
    <property type="protein sequence ID" value="KQK85913"/>
    <property type="gene ID" value="SETIT_020723mg"/>
</dbReference>
<reference evidence="1" key="2">
    <citation type="submission" date="2018-08" db="UniProtKB">
        <authorList>
            <consortium name="EnsemblPlants"/>
        </authorList>
    </citation>
    <scope>IDENTIFICATION</scope>
    <source>
        <strain evidence="1">Yugu1</strain>
    </source>
</reference>
<accession>K3Z2F5</accession>
<organism evidence="1 2">
    <name type="scientific">Setaria italica</name>
    <name type="common">Foxtail millet</name>
    <name type="synonym">Panicum italicum</name>
    <dbReference type="NCBI Taxonomy" id="4555"/>
    <lineage>
        <taxon>Eukaryota</taxon>
        <taxon>Viridiplantae</taxon>
        <taxon>Streptophyta</taxon>
        <taxon>Embryophyta</taxon>
        <taxon>Tracheophyta</taxon>
        <taxon>Spermatophyta</taxon>
        <taxon>Magnoliopsida</taxon>
        <taxon>Liliopsida</taxon>
        <taxon>Poales</taxon>
        <taxon>Poaceae</taxon>
        <taxon>PACMAD clade</taxon>
        <taxon>Panicoideae</taxon>
        <taxon>Panicodae</taxon>
        <taxon>Paniceae</taxon>
        <taxon>Cenchrinae</taxon>
        <taxon>Setaria</taxon>
    </lineage>
</organism>
<dbReference type="Gramene" id="KQK85913">
    <property type="protein sequence ID" value="KQK85913"/>
    <property type="gene ID" value="SETIT_020723mg"/>
</dbReference>
<evidence type="ECO:0000313" key="2">
    <source>
        <dbReference type="Proteomes" id="UP000004995"/>
    </source>
</evidence>
<dbReference type="AlphaFoldDB" id="K3Z2F5"/>